<sequence length="259" mass="27563">MADPLEGLDVTYGPLRMFGGGDANAYGWHITEMSDWTDGVDLEVEEIKIPGASGYYDLEGTLSSRSPVIRGYALAKNLGDLGQMRDALRSVQGKPLQPLVVKQFGDSRFAPAKVTTAPKFTPQGEFPEATFSLLLYCPKGEQFGGLNGDTVATGATLTAINRGNHEGSVVLVIAGNMPSGYRINGPDGKAIIVSRAVSGDQPHTIDLGARLLRINGEVLFNGVDRFDQWAIPGGWKAEMTCVPVSGSGTFGYSGRDTYA</sequence>
<dbReference type="RefSeq" id="WP_066598468.1">
    <property type="nucleotide sequence ID" value="NZ_CP016282.1"/>
</dbReference>
<protein>
    <submittedName>
        <fullName evidence="1">Uncharacterized protein</fullName>
    </submittedName>
</protein>
<evidence type="ECO:0000313" key="2">
    <source>
        <dbReference type="Proteomes" id="UP000092582"/>
    </source>
</evidence>
<accession>A0A1B1BPU1</accession>
<dbReference type="Proteomes" id="UP000092582">
    <property type="component" value="Chromosome 1"/>
</dbReference>
<proteinExistence type="predicted"/>
<evidence type="ECO:0000313" key="1">
    <source>
        <dbReference type="EMBL" id="ANP74545.1"/>
    </source>
</evidence>
<keyword evidence="2" id="KW-1185">Reference proteome</keyword>
<name>A0A1B1BPU1_9MICO</name>
<reference evidence="1 2" key="1">
    <citation type="submission" date="2016-06" db="EMBL/GenBank/DDBJ databases">
        <title>Genome sequencing of Cryobacterium arcticum PAMC 27867.</title>
        <authorList>
            <person name="Lee J."/>
            <person name="Kim O.-S."/>
        </authorList>
    </citation>
    <scope>NUCLEOTIDE SEQUENCE [LARGE SCALE GENOMIC DNA]</scope>
    <source>
        <strain evidence="1 2">PAMC 27867</strain>
    </source>
</reference>
<organism evidence="1 2">
    <name type="scientific">Cryobacterium arcticum</name>
    <dbReference type="NCBI Taxonomy" id="670052"/>
    <lineage>
        <taxon>Bacteria</taxon>
        <taxon>Bacillati</taxon>
        <taxon>Actinomycetota</taxon>
        <taxon>Actinomycetes</taxon>
        <taxon>Micrococcales</taxon>
        <taxon>Microbacteriaceae</taxon>
        <taxon>Cryobacterium</taxon>
    </lineage>
</organism>
<dbReference type="STRING" id="670052.PA27867_3627"/>
<dbReference type="KEGG" id="cart:PA27867_3627"/>
<gene>
    <name evidence="1" type="ORF">PA27867_3627</name>
</gene>
<dbReference type="EMBL" id="CP016282">
    <property type="protein sequence ID" value="ANP74545.1"/>
    <property type="molecule type" value="Genomic_DNA"/>
</dbReference>
<dbReference type="AlphaFoldDB" id="A0A1B1BPU1"/>
<dbReference type="OrthoDB" id="4948693at2"/>